<dbReference type="InterPro" id="IPR047130">
    <property type="entry name" value="7TM_GPCR_Srsx_nematod"/>
</dbReference>
<sequence>MMSAFNISFISSLTIDNVLLPTMTLYLMLTAVGIFGNFSIIIATLKNRRLQRNCNIFIAMCAAGEIVHQAAHIPLAYSVFSGKMFTTLEHCLIIQLIPNLSMNFSMFLMFAIGVDRLLSICNPFRYKQMNRVAYVTTMTTAAIFYASTLLVITVHSGIEDRNKFDFADSFTVPPKFYMLDRKAAVYTGAAKYIWAAAGCTLNLTIIVMYVVVWIIVKRKPGAHANGNAEQHISGGGQWRKLFRSITIAALLVVFGWFATMSAYAVSLATHRTPLQLHCMTILAGIFVNSSIACNYFVFFTFR</sequence>
<dbReference type="PANTHER" id="PTHR23360:SF5">
    <property type="entry name" value="G-PROTEIN COUPLED RECEPTORS FAMILY 1 PROFILE DOMAIN-CONTAINING PROTEIN"/>
    <property type="match status" value="1"/>
</dbReference>
<evidence type="ECO:0000256" key="4">
    <source>
        <dbReference type="ARBA" id="ARBA00023136"/>
    </source>
</evidence>
<dbReference type="Proteomes" id="UP000050794">
    <property type="component" value="Unassembled WGS sequence"/>
</dbReference>
<evidence type="ECO:0000259" key="6">
    <source>
        <dbReference type="PROSITE" id="PS50262"/>
    </source>
</evidence>
<feature type="transmembrane region" description="Helical" evidence="5">
    <location>
        <begin position="132"/>
        <end position="154"/>
    </location>
</feature>
<evidence type="ECO:0000256" key="1">
    <source>
        <dbReference type="ARBA" id="ARBA00004370"/>
    </source>
</evidence>
<dbReference type="GO" id="GO:0004930">
    <property type="term" value="F:G protein-coupled receptor activity"/>
    <property type="evidence" value="ECO:0007669"/>
    <property type="project" value="InterPro"/>
</dbReference>
<feature type="transmembrane region" description="Helical" evidence="5">
    <location>
        <begin position="247"/>
        <end position="268"/>
    </location>
</feature>
<dbReference type="AlphaFoldDB" id="A0A183TW94"/>
<keyword evidence="4 5" id="KW-0472">Membrane</keyword>
<keyword evidence="3 5" id="KW-1133">Transmembrane helix</keyword>
<dbReference type="PANTHER" id="PTHR23360">
    <property type="entry name" value="G-PROTEIN COUPLED RECEPTORS FAMILY 1 PROFILE DOMAIN-CONTAINING PROTEIN-RELATED"/>
    <property type="match status" value="1"/>
</dbReference>
<reference evidence="7 8" key="2">
    <citation type="submission" date="2018-11" db="EMBL/GenBank/DDBJ databases">
        <authorList>
            <consortium name="Pathogen Informatics"/>
        </authorList>
    </citation>
    <scope>NUCLEOTIDE SEQUENCE [LARGE SCALE GENOMIC DNA]</scope>
</reference>
<dbReference type="Gene3D" id="1.20.1070.10">
    <property type="entry name" value="Rhodopsin 7-helix transmembrane proteins"/>
    <property type="match status" value="1"/>
</dbReference>
<gene>
    <name evidence="7" type="ORF">TCNE_LOCUS514</name>
</gene>
<dbReference type="InterPro" id="IPR000276">
    <property type="entry name" value="GPCR_Rhodpsn"/>
</dbReference>
<evidence type="ECO:0000256" key="5">
    <source>
        <dbReference type="SAM" id="Phobius"/>
    </source>
</evidence>
<evidence type="ECO:0000256" key="3">
    <source>
        <dbReference type="ARBA" id="ARBA00022989"/>
    </source>
</evidence>
<name>A0A183TW94_TOXCA</name>
<evidence type="ECO:0000256" key="2">
    <source>
        <dbReference type="ARBA" id="ARBA00022692"/>
    </source>
</evidence>
<dbReference type="SUPFAM" id="SSF81321">
    <property type="entry name" value="Family A G protein-coupled receptor-like"/>
    <property type="match status" value="1"/>
</dbReference>
<evidence type="ECO:0000313" key="8">
    <source>
        <dbReference type="Proteomes" id="UP000050794"/>
    </source>
</evidence>
<comment type="subcellular location">
    <subcellularLocation>
        <location evidence="1">Membrane</location>
    </subcellularLocation>
</comment>
<feature type="transmembrane region" description="Helical" evidence="5">
    <location>
        <begin position="274"/>
        <end position="298"/>
    </location>
</feature>
<evidence type="ECO:0000313" key="9">
    <source>
        <dbReference type="WBParaSite" id="TCNE_0000051301-mRNA-1"/>
    </source>
</evidence>
<accession>A0A183TW94</accession>
<dbReference type="InterPro" id="IPR017452">
    <property type="entry name" value="GPCR_Rhodpsn_7TM"/>
</dbReference>
<protein>
    <submittedName>
        <fullName evidence="9">G_PROTEIN_RECEP_F1_2 domain-containing protein</fullName>
    </submittedName>
</protein>
<dbReference type="PROSITE" id="PS50262">
    <property type="entry name" value="G_PROTEIN_RECEP_F1_2"/>
    <property type="match status" value="1"/>
</dbReference>
<dbReference type="SMART" id="SM01381">
    <property type="entry name" value="7TM_GPCR_Srsx"/>
    <property type="match status" value="1"/>
</dbReference>
<dbReference type="EMBL" id="UYWY01000247">
    <property type="protein sequence ID" value="VDM24367.1"/>
    <property type="molecule type" value="Genomic_DNA"/>
</dbReference>
<dbReference type="PRINTS" id="PR00237">
    <property type="entry name" value="GPCRRHODOPSN"/>
</dbReference>
<reference evidence="9" key="1">
    <citation type="submission" date="2016-06" db="UniProtKB">
        <authorList>
            <consortium name="WormBaseParasite"/>
        </authorList>
    </citation>
    <scope>IDENTIFICATION</scope>
</reference>
<feature type="transmembrane region" description="Helical" evidence="5">
    <location>
        <begin position="192"/>
        <end position="216"/>
    </location>
</feature>
<feature type="domain" description="G-protein coupled receptors family 1 profile" evidence="6">
    <location>
        <begin position="36"/>
        <end position="152"/>
    </location>
</feature>
<dbReference type="CDD" id="cd00637">
    <property type="entry name" value="7tm_classA_rhodopsin-like"/>
    <property type="match status" value="1"/>
</dbReference>
<dbReference type="InterPro" id="IPR019424">
    <property type="entry name" value="7TM_GPCR_Srsx"/>
</dbReference>
<evidence type="ECO:0000313" key="7">
    <source>
        <dbReference type="EMBL" id="VDM24367.1"/>
    </source>
</evidence>
<dbReference type="GO" id="GO:0016020">
    <property type="term" value="C:membrane"/>
    <property type="evidence" value="ECO:0007669"/>
    <property type="project" value="UniProtKB-SubCell"/>
</dbReference>
<proteinExistence type="predicted"/>
<keyword evidence="2 5" id="KW-0812">Transmembrane</keyword>
<keyword evidence="8" id="KW-1185">Reference proteome</keyword>
<organism evidence="8 9">
    <name type="scientific">Toxocara canis</name>
    <name type="common">Canine roundworm</name>
    <dbReference type="NCBI Taxonomy" id="6265"/>
    <lineage>
        <taxon>Eukaryota</taxon>
        <taxon>Metazoa</taxon>
        <taxon>Ecdysozoa</taxon>
        <taxon>Nematoda</taxon>
        <taxon>Chromadorea</taxon>
        <taxon>Rhabditida</taxon>
        <taxon>Spirurina</taxon>
        <taxon>Ascaridomorpha</taxon>
        <taxon>Ascaridoidea</taxon>
        <taxon>Toxocaridae</taxon>
        <taxon>Toxocara</taxon>
    </lineage>
</organism>
<feature type="transmembrane region" description="Helical" evidence="5">
    <location>
        <begin position="57"/>
        <end position="80"/>
    </location>
</feature>
<feature type="transmembrane region" description="Helical" evidence="5">
    <location>
        <begin position="23"/>
        <end position="45"/>
    </location>
</feature>
<dbReference type="WBParaSite" id="TCNE_0000051301-mRNA-1">
    <property type="protein sequence ID" value="TCNE_0000051301-mRNA-1"/>
    <property type="gene ID" value="TCNE_0000051301"/>
</dbReference>
<dbReference type="Pfam" id="PF10320">
    <property type="entry name" value="7TM_GPCR_Srsx"/>
    <property type="match status" value="1"/>
</dbReference>
<feature type="transmembrane region" description="Helical" evidence="5">
    <location>
        <begin position="92"/>
        <end position="112"/>
    </location>
</feature>